<protein>
    <submittedName>
        <fullName evidence="1">Uncharacterized protein</fullName>
    </submittedName>
</protein>
<name>I3W439_SALER</name>
<keyword evidence="1" id="KW-0614">Plasmid</keyword>
<proteinExistence type="predicted"/>
<sequence length="39" mass="4668">MYELMTPVNTKAMIPLVFSRGWFNKRINNHELLCLQVCR</sequence>
<dbReference type="AlphaFoldDB" id="I3W439"/>
<geneLocation type="plasmid" evidence="1">
    <name>pSGSC3045-121</name>
</geneLocation>
<reference evidence="1" key="1">
    <citation type="submission" date="2012-01" db="EMBL/GenBank/DDBJ databases">
        <authorList>
            <person name="Summers A.O."/>
            <person name="Wireman J."/>
            <person name="Williams L.E."/>
        </authorList>
    </citation>
    <scope>NUCLEOTIDE SEQUENCE</scope>
    <source>
        <strain evidence="1">SGSC3045</strain>
        <plasmid evidence="1">pSGSC3045-121</plasmid>
    </source>
</reference>
<evidence type="ECO:0000313" key="1">
    <source>
        <dbReference type="EMBL" id="AFK90366.1"/>
    </source>
</evidence>
<organism evidence="1">
    <name type="scientific">Salmonella enterica subsp. salamae</name>
    <dbReference type="NCBI Taxonomy" id="59202"/>
    <lineage>
        <taxon>Bacteria</taxon>
        <taxon>Pseudomonadati</taxon>
        <taxon>Pseudomonadota</taxon>
        <taxon>Gammaproteobacteria</taxon>
        <taxon>Enterobacterales</taxon>
        <taxon>Enterobacteriaceae</taxon>
        <taxon>Salmonella</taxon>
    </lineage>
</organism>
<dbReference type="EMBL" id="JQ418541">
    <property type="protein sequence ID" value="AFK90366.1"/>
    <property type="molecule type" value="Genomic_DNA"/>
</dbReference>
<accession>I3W439</accession>